<keyword evidence="5" id="KW-0560">Oxidoreductase</keyword>
<dbReference type="SUPFAM" id="SSF56645">
    <property type="entry name" value="Acyl-CoA dehydrogenase NM domain-like"/>
    <property type="match status" value="1"/>
</dbReference>
<protein>
    <submittedName>
        <fullName evidence="7">Acyl-CoA dehydrogenase</fullName>
    </submittedName>
</protein>
<keyword evidence="3" id="KW-0285">Flavoprotein</keyword>
<dbReference type="Gene3D" id="1.10.540.10">
    <property type="entry name" value="Acyl-CoA dehydrogenase/oxidase, N-terminal domain"/>
    <property type="match status" value="1"/>
</dbReference>
<dbReference type="GO" id="GO:0003995">
    <property type="term" value="F:acyl-CoA dehydrogenase activity"/>
    <property type="evidence" value="ECO:0007669"/>
    <property type="project" value="TreeGrafter"/>
</dbReference>
<dbReference type="Proteomes" id="UP000460272">
    <property type="component" value="Unassembled WGS sequence"/>
</dbReference>
<dbReference type="RefSeq" id="WP_145857009.1">
    <property type="nucleotide sequence ID" value="NZ_RPFW01000005.1"/>
</dbReference>
<evidence type="ECO:0000259" key="6">
    <source>
        <dbReference type="Pfam" id="PF00441"/>
    </source>
</evidence>
<evidence type="ECO:0000256" key="3">
    <source>
        <dbReference type="ARBA" id="ARBA00022630"/>
    </source>
</evidence>
<dbReference type="AlphaFoldDB" id="A0A6P2BT46"/>
<dbReference type="SUPFAM" id="SSF47203">
    <property type="entry name" value="Acyl-CoA dehydrogenase C-terminal domain-like"/>
    <property type="match status" value="1"/>
</dbReference>
<accession>A0A6P2BT46</accession>
<evidence type="ECO:0000256" key="2">
    <source>
        <dbReference type="ARBA" id="ARBA00009347"/>
    </source>
</evidence>
<dbReference type="PANTHER" id="PTHR43884">
    <property type="entry name" value="ACYL-COA DEHYDROGENASE"/>
    <property type="match status" value="1"/>
</dbReference>
<proteinExistence type="inferred from homology"/>
<dbReference type="GO" id="GO:0050660">
    <property type="term" value="F:flavin adenine dinucleotide binding"/>
    <property type="evidence" value="ECO:0007669"/>
    <property type="project" value="InterPro"/>
</dbReference>
<dbReference type="Gene3D" id="1.20.140.10">
    <property type="entry name" value="Butyryl-CoA Dehydrogenase, subunit A, domain 3"/>
    <property type="match status" value="1"/>
</dbReference>
<comment type="caution">
    <text evidence="7">The sequence shown here is derived from an EMBL/GenBank/DDBJ whole genome shotgun (WGS) entry which is preliminary data.</text>
</comment>
<gene>
    <name evidence="7" type="ORF">EAS64_25650</name>
</gene>
<dbReference type="OrthoDB" id="7328575at2"/>
<dbReference type="InterPro" id="IPR037069">
    <property type="entry name" value="AcylCoA_DH/ox_N_sf"/>
</dbReference>
<dbReference type="InterPro" id="IPR009100">
    <property type="entry name" value="AcylCoA_DH/oxidase_NM_dom_sf"/>
</dbReference>
<name>A0A6P2BT46_9ACTN</name>
<sequence>MTTTGLTMDPELAEVAERVFAAATAEPAGTESGDTFTRSWDLAAAAGLPWVSVPESAGGPGGTLLDAVTVAYAAGAQAAPLPVVETLLAGWLLAAAGLSVDQVPMSVAARAASLPLDDGAARGVVLSVPWGCEVALVTAIVAGPDGAPRLVTWRPLSGEVTGRSADLADQPRADLRLDGARATIQEISPGAQDAFLRRAAVLRAASMAGAMDAIMRLTNRYTADRVQFGKPLAAFQAVQQHLVTIAQAAAVTRLNVARAARAVDAAGGAFEAAAVKHLANEHATLCIRAAYQAHGAIGLTREYPLNRFTRRLLVWRGEDGTDQTLTRQLAAAVAATGDLAALVQGRHHTTTGAR</sequence>
<evidence type="ECO:0000313" key="7">
    <source>
        <dbReference type="EMBL" id="TVZ02214.1"/>
    </source>
</evidence>
<organism evidence="7 8">
    <name type="scientific">Trebonia kvetii</name>
    <dbReference type="NCBI Taxonomy" id="2480626"/>
    <lineage>
        <taxon>Bacteria</taxon>
        <taxon>Bacillati</taxon>
        <taxon>Actinomycetota</taxon>
        <taxon>Actinomycetes</taxon>
        <taxon>Streptosporangiales</taxon>
        <taxon>Treboniaceae</taxon>
        <taxon>Trebonia</taxon>
    </lineage>
</organism>
<dbReference type="Pfam" id="PF00441">
    <property type="entry name" value="Acyl-CoA_dh_1"/>
    <property type="match status" value="1"/>
</dbReference>
<evidence type="ECO:0000256" key="4">
    <source>
        <dbReference type="ARBA" id="ARBA00022827"/>
    </source>
</evidence>
<comment type="cofactor">
    <cofactor evidence="1">
        <name>FAD</name>
        <dbReference type="ChEBI" id="CHEBI:57692"/>
    </cofactor>
</comment>
<dbReference type="InterPro" id="IPR009075">
    <property type="entry name" value="AcylCo_DH/oxidase_C"/>
</dbReference>
<evidence type="ECO:0000256" key="1">
    <source>
        <dbReference type="ARBA" id="ARBA00001974"/>
    </source>
</evidence>
<dbReference type="InterPro" id="IPR036250">
    <property type="entry name" value="AcylCo_DH-like_C"/>
</dbReference>
<evidence type="ECO:0000256" key="5">
    <source>
        <dbReference type="ARBA" id="ARBA00023002"/>
    </source>
</evidence>
<keyword evidence="4" id="KW-0274">FAD</keyword>
<reference evidence="7 8" key="1">
    <citation type="submission" date="2018-11" db="EMBL/GenBank/DDBJ databases">
        <title>Trebonia kvetii gen.nov., sp.nov., a novel acidophilic actinobacterium, and proposal of the new actinobacterial family Treboniaceae fam. nov.</title>
        <authorList>
            <person name="Rapoport D."/>
            <person name="Sagova-Mareckova M."/>
            <person name="Sedlacek I."/>
            <person name="Provaznik J."/>
            <person name="Kralova S."/>
            <person name="Pavlinic D."/>
            <person name="Benes V."/>
            <person name="Kopecky J."/>
        </authorList>
    </citation>
    <scope>NUCLEOTIDE SEQUENCE [LARGE SCALE GENOMIC DNA]</scope>
    <source>
        <strain evidence="7 8">15Tr583</strain>
    </source>
</reference>
<feature type="domain" description="Acyl-CoA dehydrogenase/oxidase C-terminal" evidence="6">
    <location>
        <begin position="196"/>
        <end position="333"/>
    </location>
</feature>
<keyword evidence="8" id="KW-1185">Reference proteome</keyword>
<comment type="similarity">
    <text evidence="2">Belongs to the acyl-CoA dehydrogenase family.</text>
</comment>
<dbReference type="EMBL" id="RPFW01000005">
    <property type="protein sequence ID" value="TVZ02214.1"/>
    <property type="molecule type" value="Genomic_DNA"/>
</dbReference>
<evidence type="ECO:0000313" key="8">
    <source>
        <dbReference type="Proteomes" id="UP000460272"/>
    </source>
</evidence>
<dbReference type="PANTHER" id="PTHR43884:SF20">
    <property type="entry name" value="ACYL-COA DEHYDROGENASE FADE28"/>
    <property type="match status" value="1"/>
</dbReference>